<name>A0AAX3C930_9RHAB</name>
<proteinExistence type="predicted"/>
<evidence type="ECO:0000313" key="1">
    <source>
        <dbReference type="EMBL" id="UUW33156.1"/>
    </source>
</evidence>
<dbReference type="EMBL" id="ON185810">
    <property type="protein sequence ID" value="UUW33156.1"/>
    <property type="molecule type" value="Viral_cRNA"/>
</dbReference>
<keyword evidence="2" id="KW-1185">Reference proteome</keyword>
<reference evidence="1 2" key="1">
    <citation type="journal article" date="2022" name="Arch. Virol.">
        <title>Complete genome sequence of a putative novel cytorhabdovirus isolated from Rudbeckia sp.</title>
        <authorList>
            <person name="Lee D.S."/>
            <person name="Kim J."/>
            <person name="Jun M."/>
            <person name="Shin S."/>
            <person name="Lee S.J."/>
            <person name="Lim S."/>
        </authorList>
    </citation>
    <scope>NUCLEOTIDE SEQUENCE [LARGE SCALE GENOMIC DNA]</scope>
    <source>
        <strain evidence="1">PQ</strain>
    </source>
</reference>
<organism evidence="1 2">
    <name type="scientific">rudbeckia virus 1</name>
    <dbReference type="NCBI Taxonomy" id="2971904"/>
    <lineage>
        <taxon>Viruses</taxon>
        <taxon>Riboviria</taxon>
        <taxon>Orthornavirae</taxon>
        <taxon>Negarnaviricota</taxon>
        <taxon>Haploviricotina</taxon>
        <taxon>Monjiviricetes</taxon>
        <taxon>Mononegavirales</taxon>
        <taxon>Rhabdoviridae</taxon>
        <taxon>Betarhabdovirinae</taxon>
        <taxon>Betacytorhabdovirus</taxon>
        <taxon>Betacytorhabdovirus rudbeckiae</taxon>
    </lineage>
</organism>
<dbReference type="Proteomes" id="UP001301409">
    <property type="component" value="Segment"/>
</dbReference>
<accession>A0AAX3C930</accession>
<sequence length="189" mass="21668">MSKIYGLRIKWEYSITPREGFDYELLPNIHLRGIKNTLLTHHDDPSKNDEILNVLALLKAIIYNGLNFYNIEKEPIVSIDLGRTNKIHFSFPNQIVIISKDLSLPEKFSLSGNIITNISDQSDRGVSLVKYSSMFNKFKLQRIDSNKAKEFLDVCPNDILKTHLTSHFKKVHDLLTITSTNESSEESSE</sequence>
<evidence type="ECO:0000313" key="2">
    <source>
        <dbReference type="Proteomes" id="UP001301409"/>
    </source>
</evidence>
<protein>
    <submittedName>
        <fullName evidence="1">Matrix protein</fullName>
    </submittedName>
</protein>